<name>A0A1G9IP13_9RHOB</name>
<accession>A0A1G9IP13</accession>
<dbReference type="RefSeq" id="WP_090755406.1">
    <property type="nucleotide sequence ID" value="NZ_FNGE01000008.1"/>
</dbReference>
<dbReference type="Proteomes" id="UP000199555">
    <property type="component" value="Unassembled WGS sequence"/>
</dbReference>
<dbReference type="AlphaFoldDB" id="A0A1G9IP13"/>
<sequence>MTRTTRQAVEALLPPGATIDDLSDQEISALYEVIVQQADSDEDGLSTSAPENAAAHRLGRG</sequence>
<organism evidence="2 3">
    <name type="scientific">Paracoccus chinensis</name>
    <dbReference type="NCBI Taxonomy" id="525640"/>
    <lineage>
        <taxon>Bacteria</taxon>
        <taxon>Pseudomonadati</taxon>
        <taxon>Pseudomonadota</taxon>
        <taxon>Alphaproteobacteria</taxon>
        <taxon>Rhodobacterales</taxon>
        <taxon>Paracoccaceae</taxon>
        <taxon>Paracoccus</taxon>
    </lineage>
</organism>
<evidence type="ECO:0000313" key="2">
    <source>
        <dbReference type="EMBL" id="SDL26887.1"/>
    </source>
</evidence>
<feature type="region of interest" description="Disordered" evidence="1">
    <location>
        <begin position="39"/>
        <end position="61"/>
    </location>
</feature>
<gene>
    <name evidence="2" type="ORF">SAMN04487971_10875</name>
</gene>
<dbReference type="OrthoDB" id="7779168at2"/>
<dbReference type="EMBL" id="FNGE01000008">
    <property type="protein sequence ID" value="SDL26887.1"/>
    <property type="molecule type" value="Genomic_DNA"/>
</dbReference>
<proteinExistence type="predicted"/>
<protein>
    <submittedName>
        <fullName evidence="2">Uncharacterized protein</fullName>
    </submittedName>
</protein>
<dbReference type="STRING" id="525640.SAMN04487971_10875"/>
<evidence type="ECO:0000313" key="3">
    <source>
        <dbReference type="Proteomes" id="UP000199555"/>
    </source>
</evidence>
<evidence type="ECO:0000256" key="1">
    <source>
        <dbReference type="SAM" id="MobiDB-lite"/>
    </source>
</evidence>
<keyword evidence="3" id="KW-1185">Reference proteome</keyword>
<reference evidence="3" key="1">
    <citation type="submission" date="2016-10" db="EMBL/GenBank/DDBJ databases">
        <authorList>
            <person name="Varghese N."/>
            <person name="Submissions S."/>
        </authorList>
    </citation>
    <scope>NUCLEOTIDE SEQUENCE [LARGE SCALE GENOMIC DNA]</scope>
    <source>
        <strain evidence="3">CGMCC 1.7655</strain>
    </source>
</reference>